<evidence type="ECO:0000256" key="11">
    <source>
        <dbReference type="ARBA" id="ARBA00023277"/>
    </source>
</evidence>
<comment type="function">
    <text evidence="2 16">Catalyzes the ADP transfer from ATP to D-glycero-beta-D-manno-heptose 1-phosphate, yielding ADP-D-glycero-beta-D-manno-heptose.</text>
</comment>
<comment type="pathway">
    <text evidence="16">Nucleotide-sugar biosynthesis; ADP-L-glycero-beta-D-manno-heptose biosynthesis; ADP-L-glycero-beta-D-manno-heptose from D-glycero-beta-D-manno-heptose 7-phosphate: step 3/4.</text>
</comment>
<dbReference type="NCBIfam" id="TIGR00125">
    <property type="entry name" value="cyt_tran_rel"/>
    <property type="match status" value="1"/>
</dbReference>
<dbReference type="GO" id="GO:0033785">
    <property type="term" value="F:heptose 7-phosphate kinase activity"/>
    <property type="evidence" value="ECO:0007669"/>
    <property type="project" value="UniProtKB-UniRule"/>
</dbReference>
<comment type="similarity">
    <text evidence="15 16">In the C-terminal section; belongs to the cytidylyltransferase family.</text>
</comment>
<dbReference type="UniPathway" id="UPA00356">
    <property type="reaction ID" value="UER00437"/>
</dbReference>
<dbReference type="GO" id="GO:0005829">
    <property type="term" value="C:cytosol"/>
    <property type="evidence" value="ECO:0007669"/>
    <property type="project" value="TreeGrafter"/>
</dbReference>
<dbReference type="PATRIC" id="fig|630626.3.peg.536"/>
<comment type="similarity">
    <text evidence="14 16">In the N-terminal section; belongs to the carbohydrate kinase PfkB family.</text>
</comment>
<evidence type="ECO:0000256" key="10">
    <source>
        <dbReference type="ARBA" id="ARBA00023268"/>
    </source>
</evidence>
<comment type="catalytic activity">
    <reaction evidence="13 16">
        <text>D-glycero-beta-D-manno-heptose 7-phosphate + ATP = D-glycero-beta-D-manno-heptose 1,7-bisphosphate + ADP + H(+)</text>
        <dbReference type="Rhea" id="RHEA:27473"/>
        <dbReference type="ChEBI" id="CHEBI:15378"/>
        <dbReference type="ChEBI" id="CHEBI:30616"/>
        <dbReference type="ChEBI" id="CHEBI:60204"/>
        <dbReference type="ChEBI" id="CHEBI:60208"/>
        <dbReference type="ChEBI" id="CHEBI:456216"/>
        <dbReference type="EC" id="2.7.1.167"/>
    </reaction>
</comment>
<feature type="domain" description="Carbohydrate kinase PfkB" evidence="17">
    <location>
        <begin position="13"/>
        <end position="302"/>
    </location>
</feature>
<evidence type="ECO:0000256" key="5">
    <source>
        <dbReference type="ARBA" id="ARBA00022679"/>
    </source>
</evidence>
<dbReference type="InterPro" id="IPR011914">
    <property type="entry name" value="RfaE_dom_II"/>
</dbReference>
<dbReference type="PROSITE" id="PS00583">
    <property type="entry name" value="PFKB_KINASES_1"/>
    <property type="match status" value="1"/>
</dbReference>
<keyword evidence="6 16" id="KW-0548">Nucleotidyltransferase</keyword>
<keyword evidence="20" id="KW-1185">Reference proteome</keyword>
<dbReference type="GO" id="GO:0009244">
    <property type="term" value="P:lipopolysaccharide core region biosynthetic process"/>
    <property type="evidence" value="ECO:0007669"/>
    <property type="project" value="UniProtKB-UniPathway"/>
</dbReference>
<dbReference type="InterPro" id="IPR011913">
    <property type="entry name" value="RfaE_dom_I"/>
</dbReference>
<accession>K6VJ15</accession>
<dbReference type="InterPro" id="IPR011611">
    <property type="entry name" value="PfkB_dom"/>
</dbReference>
<evidence type="ECO:0000256" key="3">
    <source>
        <dbReference type="ARBA" id="ARBA00004713"/>
    </source>
</evidence>
<dbReference type="NCBIfam" id="NF008454">
    <property type="entry name" value="PRK11316.1"/>
    <property type="match status" value="1"/>
</dbReference>
<feature type="region of interest" description="Ribokinase" evidence="16">
    <location>
        <begin position="1"/>
        <end position="318"/>
    </location>
</feature>
<dbReference type="UniPathway" id="UPA00958"/>
<evidence type="ECO:0000313" key="19">
    <source>
        <dbReference type="EMBL" id="AFJ45669.1"/>
    </source>
</evidence>
<dbReference type="InterPro" id="IPR023030">
    <property type="entry name" value="Bifunc_HldE"/>
</dbReference>
<dbReference type="Proteomes" id="UP000001955">
    <property type="component" value="Chromosome"/>
</dbReference>
<dbReference type="EC" id="2.7.7.70" evidence="16"/>
<evidence type="ECO:0000259" key="18">
    <source>
        <dbReference type="Pfam" id="PF01467"/>
    </source>
</evidence>
<dbReference type="NCBIfam" id="TIGR02198">
    <property type="entry name" value="rfaE_dom_I"/>
    <property type="match status" value="1"/>
</dbReference>
<proteinExistence type="inferred from homology"/>
<evidence type="ECO:0000256" key="12">
    <source>
        <dbReference type="ARBA" id="ARBA00047428"/>
    </source>
</evidence>
<keyword evidence="7 16" id="KW-0547">Nucleotide-binding</keyword>
<comment type="catalytic activity">
    <reaction evidence="12 16">
        <text>D-glycero-beta-D-manno-heptose 1-phosphate + ATP + H(+) = ADP-D-glycero-beta-D-manno-heptose + diphosphate</text>
        <dbReference type="Rhea" id="RHEA:27465"/>
        <dbReference type="ChEBI" id="CHEBI:15378"/>
        <dbReference type="ChEBI" id="CHEBI:30616"/>
        <dbReference type="ChEBI" id="CHEBI:33019"/>
        <dbReference type="ChEBI" id="CHEBI:59967"/>
        <dbReference type="ChEBI" id="CHEBI:61593"/>
        <dbReference type="EC" id="2.7.7.70"/>
    </reaction>
</comment>
<organism evidence="19 20">
    <name type="scientific">Shimwellia blattae (strain ATCC 29907 / DSM 4481 / JCM 1650 / NBRC 105725 / CDC 9005-74)</name>
    <name type="common">Escherichia blattae</name>
    <dbReference type="NCBI Taxonomy" id="630626"/>
    <lineage>
        <taxon>Bacteria</taxon>
        <taxon>Pseudomonadati</taxon>
        <taxon>Pseudomonadota</taxon>
        <taxon>Gammaproteobacteria</taxon>
        <taxon>Enterobacterales</taxon>
        <taxon>Enterobacteriaceae</taxon>
        <taxon>Shimwellia</taxon>
    </lineage>
</organism>
<evidence type="ECO:0000313" key="20">
    <source>
        <dbReference type="Proteomes" id="UP000001955"/>
    </source>
</evidence>
<dbReference type="EMBL" id="CP001560">
    <property type="protein sequence ID" value="AFJ45669.1"/>
    <property type="molecule type" value="Genomic_DNA"/>
</dbReference>
<feature type="region of interest" description="Cytidylyltransferase" evidence="16">
    <location>
        <begin position="344"/>
        <end position="478"/>
    </location>
</feature>
<evidence type="ECO:0000256" key="16">
    <source>
        <dbReference type="HAMAP-Rule" id="MF_01603"/>
    </source>
</evidence>
<dbReference type="RefSeq" id="WP_002443290.1">
    <property type="nucleotide sequence ID" value="NC_017910.1"/>
</dbReference>
<name>I2B565_SHIBC</name>
<evidence type="ECO:0000256" key="7">
    <source>
        <dbReference type="ARBA" id="ARBA00022741"/>
    </source>
</evidence>
<dbReference type="SUPFAM" id="SSF53613">
    <property type="entry name" value="Ribokinase-like"/>
    <property type="match status" value="1"/>
</dbReference>
<dbReference type="STRING" id="630626.EBL_c05440"/>
<feature type="active site" evidence="16">
    <location>
        <position position="264"/>
    </location>
</feature>
<comment type="subunit">
    <text evidence="4 16">Homodimer.</text>
</comment>
<dbReference type="GO" id="GO:0097171">
    <property type="term" value="P:ADP-L-glycero-beta-D-manno-heptose biosynthetic process"/>
    <property type="evidence" value="ECO:0007669"/>
    <property type="project" value="UniProtKB-UniPathway"/>
</dbReference>
<keyword evidence="8 16" id="KW-0418">Kinase</keyword>
<dbReference type="FunFam" id="3.40.1190.20:FF:000002">
    <property type="entry name" value="Bifunctional protein HldE"/>
    <property type="match status" value="1"/>
</dbReference>
<evidence type="ECO:0000256" key="15">
    <source>
        <dbReference type="ARBA" id="ARBA00061122"/>
    </source>
</evidence>
<dbReference type="FunFam" id="3.40.50.620:FF:000028">
    <property type="entry name" value="Bifunctional protein HldE"/>
    <property type="match status" value="1"/>
</dbReference>
<evidence type="ECO:0000256" key="2">
    <source>
        <dbReference type="ARBA" id="ARBA00003753"/>
    </source>
</evidence>
<dbReference type="OrthoDB" id="9802794at2"/>
<evidence type="ECO:0000256" key="13">
    <source>
        <dbReference type="ARBA" id="ARBA00052873"/>
    </source>
</evidence>
<protein>
    <recommendedName>
        <fullName evidence="16">Bifunctional protein HldE</fullName>
    </recommendedName>
    <domain>
        <recommendedName>
            <fullName evidence="16">D-beta-D-heptose 7-phosphate kinase</fullName>
            <ecNumber evidence="16">2.7.1.167</ecNumber>
        </recommendedName>
        <alternativeName>
            <fullName evidence="16">D-beta-D-heptose 7-phosphotransferase</fullName>
        </alternativeName>
        <alternativeName>
            <fullName evidence="16">D-glycero-beta-D-manno-heptose-7-phosphate kinase</fullName>
        </alternativeName>
    </domain>
    <domain>
        <recommendedName>
            <fullName evidence="16">D-beta-D-heptose 1-phosphate adenylyltransferase</fullName>
            <ecNumber evidence="16">2.7.7.70</ecNumber>
        </recommendedName>
        <alternativeName>
            <fullName evidence="16">D-glycero-beta-D-manno-heptose 1-phosphate adenylyltransferase</fullName>
        </alternativeName>
    </domain>
</protein>
<dbReference type="HAMAP" id="MF_01603">
    <property type="entry name" value="HldE"/>
    <property type="match status" value="1"/>
</dbReference>
<sequence length="478" mass="51022">MKVTLPEYSRAGVMVVGDVMLDRYWYGPTSRISPEAPVPVVKVENIEERPGGAANVAMNIASLGATSRLVGLTGIDDAARALSSALTGVNVKCDFVSLPTHPTITKLRVLSRNQQLIRLDFEEGFDGVDPQPLHERISQALPGVGALVLSDYAKGALATVQQMIALARNAGVPVLIDPKGTDFERYRGATLLTPNLSEFEAVVGKCKTEAQLVERGMQLVADFELSALLVTRSEQGMTLLQPGKAPLHLPTQAQEVYDVTGAGDTVIGVLAATLAAGNSLEEACFFANAAAGVVVGKLGTSVVTPVELENAVRGRADTGFGVMSEDELKTAVAAARKRGEKVVMTNGVFDILHAGHVSYLANARRLGDRLIVAVNSDASTRRLKGATRPVNPQDQRMIVLAALESVDWVVQFDEDTPQRLIGEILPDLLVKGGDYKPEEIAGSQEVWANGGDVMVLNFEDGCSTTNIIRRIQKSSDNQ</sequence>
<dbReference type="PANTHER" id="PTHR46969">
    <property type="entry name" value="BIFUNCTIONAL PROTEIN HLDE"/>
    <property type="match status" value="1"/>
</dbReference>
<dbReference type="GO" id="GO:0005524">
    <property type="term" value="F:ATP binding"/>
    <property type="evidence" value="ECO:0007669"/>
    <property type="project" value="UniProtKB-UniRule"/>
</dbReference>
<dbReference type="SUPFAM" id="SSF52374">
    <property type="entry name" value="Nucleotidylyl transferase"/>
    <property type="match status" value="1"/>
</dbReference>
<evidence type="ECO:0000256" key="9">
    <source>
        <dbReference type="ARBA" id="ARBA00022840"/>
    </source>
</evidence>
<dbReference type="KEGG" id="ebt:EBL_c05440"/>
<evidence type="ECO:0000256" key="4">
    <source>
        <dbReference type="ARBA" id="ARBA00011738"/>
    </source>
</evidence>
<comment type="function">
    <text evidence="1 16">Catalyzes the phosphorylation of D-glycero-D-manno-heptose 7-phosphate at the C-1 position to selectively form D-glycero-beta-D-manno-heptose-1,7-bisphosphate.</text>
</comment>
<dbReference type="GO" id="GO:0016773">
    <property type="term" value="F:phosphotransferase activity, alcohol group as acceptor"/>
    <property type="evidence" value="ECO:0007669"/>
    <property type="project" value="InterPro"/>
</dbReference>
<dbReference type="EC" id="2.7.1.167" evidence="16"/>
<comment type="pathway">
    <text evidence="16">Nucleotide-sugar biosynthesis; ADP-L-glycero-beta-D-manno-heptose biosynthesis; ADP-L-glycero-beta-D-manno-heptose from D-glycero-beta-D-manno-heptose 7-phosphate: step 1/4.</text>
</comment>
<comment type="pathway">
    <text evidence="3">Bacterial outer membrane biogenesis; LPS core biosynthesis.</text>
</comment>
<dbReference type="HOGENOM" id="CLU_021150_2_1_6"/>
<dbReference type="eggNOG" id="COG0615">
    <property type="taxonomic scope" value="Bacteria"/>
</dbReference>
<dbReference type="InterPro" id="IPR004821">
    <property type="entry name" value="Cyt_trans-like"/>
</dbReference>
<dbReference type="InterPro" id="IPR014729">
    <property type="entry name" value="Rossmann-like_a/b/a_fold"/>
</dbReference>
<evidence type="ECO:0000256" key="1">
    <source>
        <dbReference type="ARBA" id="ARBA00002319"/>
    </source>
</evidence>
<evidence type="ECO:0000256" key="6">
    <source>
        <dbReference type="ARBA" id="ARBA00022695"/>
    </source>
</evidence>
<keyword evidence="10 16" id="KW-0511">Multifunctional enzyme</keyword>
<dbReference type="eggNOG" id="COG2870">
    <property type="taxonomic scope" value="Bacteria"/>
</dbReference>
<dbReference type="InterPro" id="IPR002173">
    <property type="entry name" value="Carboh/pur_kinase_PfkB_CS"/>
</dbReference>
<dbReference type="Pfam" id="PF00294">
    <property type="entry name" value="PfkB"/>
    <property type="match status" value="1"/>
</dbReference>
<dbReference type="InterPro" id="IPR029056">
    <property type="entry name" value="Ribokinase-like"/>
</dbReference>
<keyword evidence="5 16" id="KW-0808">Transferase</keyword>
<feature type="binding site" evidence="16">
    <location>
        <begin position="195"/>
        <end position="198"/>
    </location>
    <ligand>
        <name>ATP</name>
        <dbReference type="ChEBI" id="CHEBI:30616"/>
    </ligand>
</feature>
<dbReference type="GO" id="GO:0033786">
    <property type="term" value="F:heptose-1-phosphate adenylyltransferase activity"/>
    <property type="evidence" value="ECO:0007669"/>
    <property type="project" value="UniProtKB-UniRule"/>
</dbReference>
<evidence type="ECO:0000256" key="14">
    <source>
        <dbReference type="ARBA" id="ARBA00060955"/>
    </source>
</evidence>
<evidence type="ECO:0000259" key="17">
    <source>
        <dbReference type="Pfam" id="PF00294"/>
    </source>
</evidence>
<keyword evidence="9 16" id="KW-0067">ATP-binding</keyword>
<reference evidence="19 20" key="1">
    <citation type="journal article" date="2012" name="J. Bacteriol.">
        <title>Complete genome sequence of the B12-producing Shimwellia blattae strain DSM 4481, isolated from a cockroach.</title>
        <authorList>
            <person name="Brzuszkiewicz E."/>
            <person name="Waschkowitz T."/>
            <person name="Wiezer A."/>
            <person name="Daniel R."/>
        </authorList>
    </citation>
    <scope>NUCLEOTIDE SEQUENCE [LARGE SCALE GENOMIC DNA]</scope>
    <source>
        <strain evidence="20">ATCC 29907 / DSM 4481 / JCM 1650 / NBRC 105725 / CDC 9005-74</strain>
    </source>
</reference>
<dbReference type="NCBIfam" id="TIGR02199">
    <property type="entry name" value="rfaE_dom_II"/>
    <property type="match status" value="1"/>
</dbReference>
<dbReference type="Gene3D" id="3.40.1190.20">
    <property type="match status" value="1"/>
</dbReference>
<accession>I2B565</accession>
<keyword evidence="11 16" id="KW-0119">Carbohydrate metabolism</keyword>
<gene>
    <name evidence="19" type="primary">rfaE</name>
    <name evidence="16" type="synonym">hldE</name>
    <name evidence="19" type="ordered locus">EBL_c05440</name>
</gene>
<feature type="domain" description="Cytidyltransferase-like" evidence="18">
    <location>
        <begin position="344"/>
        <end position="470"/>
    </location>
</feature>
<dbReference type="AlphaFoldDB" id="I2B565"/>
<dbReference type="CDD" id="cd01172">
    <property type="entry name" value="RfaE_like"/>
    <property type="match status" value="1"/>
</dbReference>
<dbReference type="Pfam" id="PF01467">
    <property type="entry name" value="CTP_transf_like"/>
    <property type="match status" value="1"/>
</dbReference>
<dbReference type="PANTHER" id="PTHR46969:SF1">
    <property type="entry name" value="BIFUNCTIONAL PROTEIN HLDE"/>
    <property type="match status" value="1"/>
</dbReference>
<evidence type="ECO:0000256" key="8">
    <source>
        <dbReference type="ARBA" id="ARBA00022777"/>
    </source>
</evidence>
<dbReference type="Gene3D" id="3.40.50.620">
    <property type="entry name" value="HUPs"/>
    <property type="match status" value="1"/>
</dbReference>